<evidence type="ECO:0000256" key="2">
    <source>
        <dbReference type="ARBA" id="ARBA00022694"/>
    </source>
</evidence>
<dbReference type="RefSeq" id="WP_070966987.1">
    <property type="nucleotide sequence ID" value="NZ_CP017715.1"/>
</dbReference>
<keyword evidence="3" id="KW-0479">Metal-binding</keyword>
<dbReference type="GO" id="GO:0008033">
    <property type="term" value="P:tRNA processing"/>
    <property type="evidence" value="ECO:0007669"/>
    <property type="project" value="UniProtKB-KW"/>
</dbReference>
<evidence type="ECO:0000259" key="5">
    <source>
        <dbReference type="Pfam" id="PF01951"/>
    </source>
</evidence>
<dbReference type="Gene3D" id="3.55.10.10">
    <property type="entry name" value="Archease domain"/>
    <property type="match status" value="1"/>
</dbReference>
<keyword evidence="2" id="KW-0819">tRNA processing</keyword>
<dbReference type="PANTHER" id="PTHR12682:SF11">
    <property type="entry name" value="PROTEIN ARCHEASE"/>
    <property type="match status" value="1"/>
</dbReference>
<evidence type="ECO:0000313" key="7">
    <source>
        <dbReference type="Proteomes" id="UP000177445"/>
    </source>
</evidence>
<dbReference type="Pfam" id="PF01951">
    <property type="entry name" value="Archease"/>
    <property type="match status" value="1"/>
</dbReference>
<dbReference type="GO" id="GO:0046872">
    <property type="term" value="F:metal ion binding"/>
    <property type="evidence" value="ECO:0007669"/>
    <property type="project" value="UniProtKB-KW"/>
</dbReference>
<dbReference type="AlphaFoldDB" id="A0A1D9GJ68"/>
<dbReference type="InterPro" id="IPR023572">
    <property type="entry name" value="Archease_dom"/>
</dbReference>
<dbReference type="InterPro" id="IPR036820">
    <property type="entry name" value="Archease_dom_sf"/>
</dbReference>
<name>A0A1D9GJ68_9GAMM</name>
<dbReference type="SUPFAM" id="SSF69819">
    <property type="entry name" value="MTH1598-like"/>
    <property type="match status" value="1"/>
</dbReference>
<gene>
    <name evidence="6" type="ORF">BKP64_05405</name>
</gene>
<feature type="domain" description="Archease" evidence="5">
    <location>
        <begin position="3"/>
        <end position="136"/>
    </location>
</feature>
<evidence type="ECO:0000256" key="1">
    <source>
        <dbReference type="ARBA" id="ARBA00007963"/>
    </source>
</evidence>
<dbReference type="EMBL" id="CP017715">
    <property type="protein sequence ID" value="AOY87653.1"/>
    <property type="molecule type" value="Genomic_DNA"/>
</dbReference>
<dbReference type="OrthoDB" id="9788587at2"/>
<dbReference type="STRING" id="1874317.BKP64_05405"/>
<proteinExistence type="inferred from homology"/>
<keyword evidence="7" id="KW-1185">Reference proteome</keyword>
<dbReference type="InterPro" id="IPR002804">
    <property type="entry name" value="Archease"/>
</dbReference>
<keyword evidence="4" id="KW-0106">Calcium</keyword>
<protein>
    <submittedName>
        <fullName evidence="6">Archease</fullName>
    </submittedName>
</protein>
<evidence type="ECO:0000256" key="3">
    <source>
        <dbReference type="ARBA" id="ARBA00022723"/>
    </source>
</evidence>
<accession>A0A1D9GJ68</accession>
<reference evidence="6 7" key="1">
    <citation type="submission" date="2016-10" db="EMBL/GenBank/DDBJ databases">
        <title>Marinobacter salinus sp. nov., a moderately halophilic bacterium isolated from a tidal flat environment.</title>
        <authorList>
            <person name="Park S.-J."/>
        </authorList>
    </citation>
    <scope>NUCLEOTIDE SEQUENCE [LARGE SCALE GENOMIC DNA]</scope>
    <source>
        <strain evidence="6 7">Hb8</strain>
    </source>
</reference>
<dbReference type="KEGG" id="msq:BKP64_05405"/>
<dbReference type="Proteomes" id="UP000177445">
    <property type="component" value="Chromosome"/>
</dbReference>
<dbReference type="PANTHER" id="PTHR12682">
    <property type="entry name" value="ARCHEASE"/>
    <property type="match status" value="1"/>
</dbReference>
<comment type="similarity">
    <text evidence="1">Belongs to the archease family.</text>
</comment>
<organism evidence="6 7">
    <name type="scientific">Marinobacter salinus</name>
    <dbReference type="NCBI Taxonomy" id="1874317"/>
    <lineage>
        <taxon>Bacteria</taxon>
        <taxon>Pseudomonadati</taxon>
        <taxon>Pseudomonadota</taxon>
        <taxon>Gammaproteobacteria</taxon>
        <taxon>Pseudomonadales</taxon>
        <taxon>Marinobacteraceae</taxon>
        <taxon>Marinobacter</taxon>
    </lineage>
</organism>
<evidence type="ECO:0000313" key="6">
    <source>
        <dbReference type="EMBL" id="AOY87653.1"/>
    </source>
</evidence>
<sequence>MSWEHFHHQADAGVRGISDTLAGAFAEAGVALTALVTEPDLVRPLVSVPVETADEDPELLLVRFLNAIVYEMAVRKLLFHHYEVSIQGSHLTATAYGEPVDIERHQPAVEVKGATATELHVGFNNGRWVAQCVVDV</sequence>
<evidence type="ECO:0000256" key="4">
    <source>
        <dbReference type="ARBA" id="ARBA00022837"/>
    </source>
</evidence>